<dbReference type="EMBL" id="CP075584">
    <property type="protein sequence ID" value="WBM79409.1"/>
    <property type="molecule type" value="Genomic_DNA"/>
</dbReference>
<feature type="transmembrane region" description="Helical" evidence="1">
    <location>
        <begin position="359"/>
        <end position="378"/>
    </location>
</feature>
<feature type="transmembrane region" description="Helical" evidence="1">
    <location>
        <begin position="230"/>
        <end position="246"/>
    </location>
</feature>
<feature type="transmembrane region" description="Helical" evidence="1">
    <location>
        <begin position="209"/>
        <end position="224"/>
    </location>
</feature>
<feature type="transmembrane region" description="Helical" evidence="1">
    <location>
        <begin position="390"/>
        <end position="407"/>
    </location>
</feature>
<feature type="transmembrane region" description="Helical" evidence="1">
    <location>
        <begin position="332"/>
        <end position="350"/>
    </location>
</feature>
<sequence>MTERRSKILRIVAYCLAPITLLVALLSWSASSPVGSGADEDFHLASSWCGAGLRDGLCEAGSDDAHRQVPLQLIVASQCFTHLPGQSASCPATPSSVLTDTDRGNFVGVYPPVFYATMSIFAGTNISLSVLLMRAFNSLLYVVMMSLLFLLLPRARRGLLVWATLATLVPFGVFLIASVNPSGWGVLSASTLWLAILGFFEAETRGRQIGLAALALVSTVIGAGSRADSAAYAVVAIVLVGVLKAERTRAFVRRAVFPIALVALAGVGYLTSGQTRAVNLVGENISSPEGSVPGGWADLFWNNLIRLPELWAGAFGTPVAGRTPSLDAGAPGLVWFPVMLAFGGVVFLGLRRLSVRKGLSLAMIIGLLVLLPMVWLMRDHILVGQQVQSRYLYPLLIILAGVSLLGFRSASAGLGRVHMVLVATAAILSNLTIQWFTLRRFTTGLDVFWPNLDKNVEWWWGLPIGPMPLWIIGSITFAIVCALAVLYAWRATDSSDSAERTAIRL</sequence>
<name>A0ABY7NCZ9_9MICO</name>
<feature type="transmembrane region" description="Helical" evidence="1">
    <location>
        <begin position="12"/>
        <end position="30"/>
    </location>
</feature>
<feature type="transmembrane region" description="Helical" evidence="1">
    <location>
        <begin position="131"/>
        <end position="152"/>
    </location>
</feature>
<evidence type="ECO:0000313" key="3">
    <source>
        <dbReference type="Proteomes" id="UP001212421"/>
    </source>
</evidence>
<keyword evidence="3" id="KW-1185">Reference proteome</keyword>
<dbReference type="RefSeq" id="WP_281533958.1">
    <property type="nucleotide sequence ID" value="NZ_CP075584.1"/>
</dbReference>
<keyword evidence="1" id="KW-0472">Membrane</keyword>
<dbReference type="Pfam" id="PF09913">
    <property type="entry name" value="DUF2142"/>
    <property type="match status" value="1"/>
</dbReference>
<dbReference type="Proteomes" id="UP001212421">
    <property type="component" value="Chromosome"/>
</dbReference>
<keyword evidence="1" id="KW-1133">Transmembrane helix</keyword>
<proteinExistence type="predicted"/>
<reference evidence="2 3" key="1">
    <citation type="submission" date="2021-05" db="EMBL/GenBank/DDBJ databases">
        <authorList>
            <person name="Kumar R."/>
            <person name="Kumar A."/>
            <person name="Mukhia S."/>
        </authorList>
    </citation>
    <scope>NUCLEOTIDE SEQUENCE [LARGE SCALE GENOMIC DNA]</scope>
    <source>
        <strain evidence="2 3">ERMR7:08</strain>
    </source>
</reference>
<evidence type="ECO:0000256" key="1">
    <source>
        <dbReference type="SAM" id="Phobius"/>
    </source>
</evidence>
<accession>A0ABY7NCZ9</accession>
<feature type="transmembrane region" description="Helical" evidence="1">
    <location>
        <begin position="458"/>
        <end position="489"/>
    </location>
</feature>
<feature type="transmembrane region" description="Helical" evidence="1">
    <location>
        <begin position="159"/>
        <end position="177"/>
    </location>
</feature>
<protein>
    <submittedName>
        <fullName evidence="2">DUF2142 domain-containing protein</fullName>
    </submittedName>
</protein>
<feature type="transmembrane region" description="Helical" evidence="1">
    <location>
        <begin position="419"/>
        <end position="438"/>
    </location>
</feature>
<feature type="transmembrane region" description="Helical" evidence="1">
    <location>
        <begin position="183"/>
        <end position="202"/>
    </location>
</feature>
<feature type="transmembrane region" description="Helical" evidence="1">
    <location>
        <begin position="255"/>
        <end position="272"/>
    </location>
</feature>
<organism evidence="2 3">
    <name type="scientific">Cryobacterium breve</name>
    <dbReference type="NCBI Taxonomy" id="1259258"/>
    <lineage>
        <taxon>Bacteria</taxon>
        <taxon>Bacillati</taxon>
        <taxon>Actinomycetota</taxon>
        <taxon>Actinomycetes</taxon>
        <taxon>Micrococcales</taxon>
        <taxon>Microbacteriaceae</taxon>
        <taxon>Cryobacterium</taxon>
    </lineage>
</organism>
<keyword evidence="1" id="KW-0812">Transmembrane</keyword>
<dbReference type="InterPro" id="IPR018674">
    <property type="entry name" value="DUF2142_membrane"/>
</dbReference>
<evidence type="ECO:0000313" key="2">
    <source>
        <dbReference type="EMBL" id="WBM79409.1"/>
    </source>
</evidence>
<gene>
    <name evidence="2" type="ORF">KIV56_13545</name>
</gene>